<accession>A0A1X7BSS7</accession>
<evidence type="ECO:0000313" key="4">
    <source>
        <dbReference type="Proteomes" id="UP000193224"/>
    </source>
</evidence>
<evidence type="ECO:0000313" key="3">
    <source>
        <dbReference type="EMBL" id="SMC12662.1"/>
    </source>
</evidence>
<evidence type="ECO:0000256" key="1">
    <source>
        <dbReference type="SAM" id="MobiDB-lite"/>
    </source>
</evidence>
<organism evidence="3 4">
    <name type="scientific">Roseovarius aestuarii</name>
    <dbReference type="NCBI Taxonomy" id="475083"/>
    <lineage>
        <taxon>Bacteria</taxon>
        <taxon>Pseudomonadati</taxon>
        <taxon>Pseudomonadota</taxon>
        <taxon>Alphaproteobacteria</taxon>
        <taxon>Rhodobacterales</taxon>
        <taxon>Roseobacteraceae</taxon>
        <taxon>Roseovarius</taxon>
    </lineage>
</organism>
<keyword evidence="2" id="KW-0812">Transmembrane</keyword>
<sequence>MQRRLLKKLLGAATALCLICALLSSKMDWHWSVVAGLWGLGLAGLIWASWDKVMPQTRDETARAAQPGLYEGNQYDGSGGGDSSGS</sequence>
<gene>
    <name evidence="3" type="ORF">ROA7745_02491</name>
</gene>
<evidence type="ECO:0000256" key="2">
    <source>
        <dbReference type="SAM" id="Phobius"/>
    </source>
</evidence>
<keyword evidence="2" id="KW-0472">Membrane</keyword>
<dbReference type="EMBL" id="FWXB01000009">
    <property type="protein sequence ID" value="SMC12662.1"/>
    <property type="molecule type" value="Genomic_DNA"/>
</dbReference>
<protein>
    <submittedName>
        <fullName evidence="3">Uncharacterized protein</fullName>
    </submittedName>
</protein>
<feature type="region of interest" description="Disordered" evidence="1">
    <location>
        <begin position="58"/>
        <end position="86"/>
    </location>
</feature>
<name>A0A1X7BSS7_9RHOB</name>
<reference evidence="3 4" key="1">
    <citation type="submission" date="2017-03" db="EMBL/GenBank/DDBJ databases">
        <authorList>
            <person name="Afonso C.L."/>
            <person name="Miller P.J."/>
            <person name="Scott M.A."/>
            <person name="Spackman E."/>
            <person name="Goraichik I."/>
            <person name="Dimitrov K.M."/>
            <person name="Suarez D.L."/>
            <person name="Swayne D.E."/>
        </authorList>
    </citation>
    <scope>NUCLEOTIDE SEQUENCE [LARGE SCALE GENOMIC DNA]</scope>
    <source>
        <strain evidence="3 4">CECT 7745</strain>
    </source>
</reference>
<feature type="compositionally biased region" description="Gly residues" evidence="1">
    <location>
        <begin position="77"/>
        <end position="86"/>
    </location>
</feature>
<feature type="transmembrane region" description="Helical" evidence="2">
    <location>
        <begin position="34"/>
        <end position="50"/>
    </location>
</feature>
<keyword evidence="2" id="KW-1133">Transmembrane helix</keyword>
<proteinExistence type="predicted"/>
<dbReference type="Proteomes" id="UP000193224">
    <property type="component" value="Unassembled WGS sequence"/>
</dbReference>
<dbReference type="AlphaFoldDB" id="A0A1X7BSS7"/>
<dbReference type="RefSeq" id="WP_139836386.1">
    <property type="nucleotide sequence ID" value="NZ_FWXB01000009.1"/>
</dbReference>
<keyword evidence="4" id="KW-1185">Reference proteome</keyword>